<dbReference type="AlphaFoldDB" id="A0A4Q7PQD5"/>
<dbReference type="EMBL" id="SGXF01000001">
    <property type="protein sequence ID" value="RZT02725.1"/>
    <property type="molecule type" value="Genomic_DNA"/>
</dbReference>
<dbReference type="Proteomes" id="UP000292927">
    <property type="component" value="Unassembled WGS sequence"/>
</dbReference>
<evidence type="ECO:0000313" key="1">
    <source>
        <dbReference type="EMBL" id="RZT02725.1"/>
    </source>
</evidence>
<accession>A0A4Q7PQD5</accession>
<sequence>MLESQADGSPYLYLKVLTTPFKIRAPFWALFHDLTSIIPHKTMAGKKKKSRTNQVFMRLSGTLCDCIKYVKPFASDAKEYYFLYQGGSLHKKLQTASFHHDSLQHFCLYTSSSSTSIAASPLRGPILMILV</sequence>
<gene>
    <name evidence="1" type="ORF">EV209_0849</name>
</gene>
<protein>
    <submittedName>
        <fullName evidence="1">Uncharacterized protein</fullName>
    </submittedName>
</protein>
<reference evidence="1 2" key="1">
    <citation type="submission" date="2019-02" db="EMBL/GenBank/DDBJ databases">
        <title>Genomic Encyclopedia of Type Strains, Phase IV (KMG-IV): sequencing the most valuable type-strain genomes for metagenomic binning, comparative biology and taxonomic classification.</title>
        <authorList>
            <person name="Goeker M."/>
        </authorList>
    </citation>
    <scope>NUCLEOTIDE SEQUENCE [LARGE SCALE GENOMIC DNA]</scope>
    <source>
        <strain evidence="1 2">DSM 29486</strain>
    </source>
</reference>
<proteinExistence type="predicted"/>
<organism evidence="1 2">
    <name type="scientific">Cuneatibacter caecimuris</name>
    <dbReference type="NCBI Taxonomy" id="1796618"/>
    <lineage>
        <taxon>Bacteria</taxon>
        <taxon>Bacillati</taxon>
        <taxon>Bacillota</taxon>
        <taxon>Clostridia</taxon>
        <taxon>Lachnospirales</taxon>
        <taxon>Lachnospiraceae</taxon>
        <taxon>Cuneatibacter</taxon>
    </lineage>
</organism>
<keyword evidence="2" id="KW-1185">Reference proteome</keyword>
<evidence type="ECO:0000313" key="2">
    <source>
        <dbReference type="Proteomes" id="UP000292927"/>
    </source>
</evidence>
<name>A0A4Q7PQD5_9FIRM</name>
<comment type="caution">
    <text evidence="1">The sequence shown here is derived from an EMBL/GenBank/DDBJ whole genome shotgun (WGS) entry which is preliminary data.</text>
</comment>